<comment type="subcellular location">
    <subcellularLocation>
        <location evidence="2">Cell membrane</location>
        <topology evidence="2">Multi-pass membrane protein</topology>
    </subcellularLocation>
</comment>
<keyword evidence="4" id="KW-1003">Cell membrane</keyword>
<name>A0ABU1Z321_9BURK</name>
<evidence type="ECO:0000256" key="7">
    <source>
        <dbReference type="ARBA" id="ARBA00022741"/>
    </source>
</evidence>
<keyword evidence="7" id="KW-0547">Nucleotide-binding</keyword>
<feature type="domain" description="Histidine kinase" evidence="11">
    <location>
        <begin position="165"/>
        <end position="361"/>
    </location>
</feature>
<evidence type="ECO:0000256" key="6">
    <source>
        <dbReference type="ARBA" id="ARBA00022679"/>
    </source>
</evidence>
<dbReference type="InterPro" id="IPR036890">
    <property type="entry name" value="HATPase_C_sf"/>
</dbReference>
<dbReference type="InterPro" id="IPR003660">
    <property type="entry name" value="HAMP_dom"/>
</dbReference>
<dbReference type="InterPro" id="IPR036097">
    <property type="entry name" value="HisK_dim/P_sf"/>
</dbReference>
<evidence type="ECO:0000256" key="2">
    <source>
        <dbReference type="ARBA" id="ARBA00004651"/>
    </source>
</evidence>
<dbReference type="Gene3D" id="1.10.287.130">
    <property type="match status" value="1"/>
</dbReference>
<keyword evidence="14" id="KW-1185">Reference proteome</keyword>
<keyword evidence="8 13" id="KW-0418">Kinase</keyword>
<reference evidence="13 14" key="1">
    <citation type="submission" date="2023-07" db="EMBL/GenBank/DDBJ databases">
        <title>Sorghum-associated microbial communities from plants grown in Nebraska, USA.</title>
        <authorList>
            <person name="Schachtman D."/>
        </authorList>
    </citation>
    <scope>NUCLEOTIDE SEQUENCE [LARGE SCALE GENOMIC DNA]</scope>
    <source>
        <strain evidence="13 14">BE310</strain>
    </source>
</reference>
<evidence type="ECO:0000256" key="3">
    <source>
        <dbReference type="ARBA" id="ARBA00012438"/>
    </source>
</evidence>
<dbReference type="SMART" id="SM00387">
    <property type="entry name" value="HATPase_c"/>
    <property type="match status" value="1"/>
</dbReference>
<dbReference type="Gene3D" id="3.30.565.10">
    <property type="entry name" value="Histidine kinase-like ATPase, C-terminal domain"/>
    <property type="match status" value="1"/>
</dbReference>
<dbReference type="CDD" id="cd00082">
    <property type="entry name" value="HisKA"/>
    <property type="match status" value="1"/>
</dbReference>
<evidence type="ECO:0000256" key="10">
    <source>
        <dbReference type="SAM" id="Phobius"/>
    </source>
</evidence>
<dbReference type="Proteomes" id="UP001180536">
    <property type="component" value="Unassembled WGS sequence"/>
</dbReference>
<dbReference type="CDD" id="cd06225">
    <property type="entry name" value="HAMP"/>
    <property type="match status" value="1"/>
</dbReference>
<accession>A0ABU1Z321</accession>
<dbReference type="SUPFAM" id="SSF55874">
    <property type="entry name" value="ATPase domain of HSP90 chaperone/DNA topoisomerase II/histidine kinase"/>
    <property type="match status" value="1"/>
</dbReference>
<dbReference type="SMART" id="SM00388">
    <property type="entry name" value="HisKA"/>
    <property type="match status" value="1"/>
</dbReference>
<dbReference type="InterPro" id="IPR003661">
    <property type="entry name" value="HisK_dim/P_dom"/>
</dbReference>
<dbReference type="InterPro" id="IPR050980">
    <property type="entry name" value="2C_sensor_his_kinase"/>
</dbReference>
<evidence type="ECO:0000256" key="8">
    <source>
        <dbReference type="ARBA" id="ARBA00022777"/>
    </source>
</evidence>
<keyword evidence="10" id="KW-1133">Transmembrane helix</keyword>
<sequence length="361" mass="41063">MRHHPYDHRWREHWERKQKKRMQRMKRMRRDQLYRWRVHHRWHQRWHRHHARFKYSLGARLIGVFLVLALVSSVILWNSRESSYGLLWAVPALLLVTGCAFGVIRHMVQPLHALALGAEAFRRGEFSHRVPVVHGDEIGDLAMRFNQMAADIQAMLDGKRALLLAISHELRSPLTRARLHAEMVGEGPSRDALLDELAQMRDLITALLESERLGSGHSALQLSDCDLAELAREQVGPGVELQIEPGLPTLKLDRLRVQLLLRNLVHNALRHNDASRGAVQLRLARAGEGVRLTVRDFGLGVPAESLRQLGQPFYRPDAARTRGEGGVGLGLCLCRLVAEAHAGRLEMRNVEPGFEASVRFS</sequence>
<keyword evidence="10" id="KW-0472">Membrane</keyword>
<comment type="catalytic activity">
    <reaction evidence="1">
        <text>ATP + protein L-histidine = ADP + protein N-phospho-L-histidine.</text>
        <dbReference type="EC" id="2.7.13.3"/>
    </reaction>
</comment>
<proteinExistence type="predicted"/>
<keyword evidence="5" id="KW-0597">Phosphoprotein</keyword>
<protein>
    <recommendedName>
        <fullName evidence="3">histidine kinase</fullName>
        <ecNumber evidence="3">2.7.13.3</ecNumber>
    </recommendedName>
</protein>
<dbReference type="SUPFAM" id="SSF158472">
    <property type="entry name" value="HAMP domain-like"/>
    <property type="match status" value="1"/>
</dbReference>
<gene>
    <name evidence="13" type="ORF">J2X16_000333</name>
</gene>
<keyword evidence="10" id="KW-0812">Transmembrane</keyword>
<evidence type="ECO:0000313" key="14">
    <source>
        <dbReference type="Proteomes" id="UP001180536"/>
    </source>
</evidence>
<dbReference type="PANTHER" id="PTHR44936:SF10">
    <property type="entry name" value="SENSOR PROTEIN RSTB"/>
    <property type="match status" value="1"/>
</dbReference>
<dbReference type="SMART" id="SM00304">
    <property type="entry name" value="HAMP"/>
    <property type="match status" value="1"/>
</dbReference>
<dbReference type="PROSITE" id="PS50885">
    <property type="entry name" value="HAMP"/>
    <property type="match status" value="1"/>
</dbReference>
<dbReference type="EC" id="2.7.13.3" evidence="3"/>
<dbReference type="InterPro" id="IPR004358">
    <property type="entry name" value="Sig_transdc_His_kin-like_C"/>
</dbReference>
<dbReference type="PROSITE" id="PS50109">
    <property type="entry name" value="HIS_KIN"/>
    <property type="match status" value="1"/>
</dbReference>
<organism evidence="13 14">
    <name type="scientific">Pelomonas aquatica</name>
    <dbReference type="NCBI Taxonomy" id="431058"/>
    <lineage>
        <taxon>Bacteria</taxon>
        <taxon>Pseudomonadati</taxon>
        <taxon>Pseudomonadota</taxon>
        <taxon>Betaproteobacteria</taxon>
        <taxon>Burkholderiales</taxon>
        <taxon>Sphaerotilaceae</taxon>
        <taxon>Roseateles</taxon>
    </lineage>
</organism>
<evidence type="ECO:0000259" key="11">
    <source>
        <dbReference type="PROSITE" id="PS50109"/>
    </source>
</evidence>
<feature type="transmembrane region" description="Helical" evidence="10">
    <location>
        <begin position="83"/>
        <end position="104"/>
    </location>
</feature>
<evidence type="ECO:0000256" key="1">
    <source>
        <dbReference type="ARBA" id="ARBA00000085"/>
    </source>
</evidence>
<keyword evidence="9" id="KW-0067">ATP-binding</keyword>
<dbReference type="SUPFAM" id="SSF47384">
    <property type="entry name" value="Homodimeric domain of signal transducing histidine kinase"/>
    <property type="match status" value="1"/>
</dbReference>
<dbReference type="RefSeq" id="WP_310340903.1">
    <property type="nucleotide sequence ID" value="NZ_JAVDXQ010000001.1"/>
</dbReference>
<dbReference type="PRINTS" id="PR00344">
    <property type="entry name" value="BCTRLSENSOR"/>
</dbReference>
<comment type="caution">
    <text evidence="13">The sequence shown here is derived from an EMBL/GenBank/DDBJ whole genome shotgun (WGS) entry which is preliminary data.</text>
</comment>
<feature type="domain" description="HAMP" evidence="12">
    <location>
        <begin position="105"/>
        <end position="157"/>
    </location>
</feature>
<dbReference type="InterPro" id="IPR003594">
    <property type="entry name" value="HATPase_dom"/>
</dbReference>
<evidence type="ECO:0000259" key="12">
    <source>
        <dbReference type="PROSITE" id="PS50885"/>
    </source>
</evidence>
<dbReference type="EMBL" id="JAVDXQ010000001">
    <property type="protein sequence ID" value="MDR7295012.1"/>
    <property type="molecule type" value="Genomic_DNA"/>
</dbReference>
<keyword evidence="6" id="KW-0808">Transferase</keyword>
<dbReference type="PANTHER" id="PTHR44936">
    <property type="entry name" value="SENSOR PROTEIN CREC"/>
    <property type="match status" value="1"/>
</dbReference>
<dbReference type="Pfam" id="PF02518">
    <property type="entry name" value="HATPase_c"/>
    <property type="match status" value="1"/>
</dbReference>
<evidence type="ECO:0000256" key="9">
    <source>
        <dbReference type="ARBA" id="ARBA00022840"/>
    </source>
</evidence>
<dbReference type="InterPro" id="IPR005467">
    <property type="entry name" value="His_kinase_dom"/>
</dbReference>
<dbReference type="GO" id="GO:0016301">
    <property type="term" value="F:kinase activity"/>
    <property type="evidence" value="ECO:0007669"/>
    <property type="project" value="UniProtKB-KW"/>
</dbReference>
<dbReference type="Pfam" id="PF00512">
    <property type="entry name" value="HisKA"/>
    <property type="match status" value="1"/>
</dbReference>
<evidence type="ECO:0000256" key="5">
    <source>
        <dbReference type="ARBA" id="ARBA00022553"/>
    </source>
</evidence>
<evidence type="ECO:0000256" key="4">
    <source>
        <dbReference type="ARBA" id="ARBA00022475"/>
    </source>
</evidence>
<evidence type="ECO:0000313" key="13">
    <source>
        <dbReference type="EMBL" id="MDR7295012.1"/>
    </source>
</evidence>
<dbReference type="Pfam" id="PF00672">
    <property type="entry name" value="HAMP"/>
    <property type="match status" value="1"/>
</dbReference>